<comment type="caution">
    <text evidence="3">The sequence shown here is derived from an EMBL/GenBank/DDBJ whole genome shotgun (WGS) entry which is preliminary data.</text>
</comment>
<reference evidence="3 4" key="1">
    <citation type="submission" date="2019-03" db="EMBL/GenBank/DDBJ databases">
        <title>Genomic Encyclopedia of Type Strains, Phase III (KMG-III): the genomes of soil and plant-associated and newly described type strains.</title>
        <authorList>
            <person name="Whitman W."/>
        </authorList>
    </citation>
    <scope>NUCLEOTIDE SEQUENCE [LARGE SCALE GENOMIC DNA]</scope>
    <source>
        <strain evidence="3 4">VKM Ac-2527</strain>
    </source>
</reference>
<feature type="signal peptide" evidence="2">
    <location>
        <begin position="1"/>
        <end position="26"/>
    </location>
</feature>
<feature type="transmembrane region" description="Helical" evidence="1">
    <location>
        <begin position="71"/>
        <end position="91"/>
    </location>
</feature>
<accession>A0A4V3CAN1</accession>
<dbReference type="EMBL" id="SNWQ01000003">
    <property type="protein sequence ID" value="TDO51542.1"/>
    <property type="molecule type" value="Genomic_DNA"/>
</dbReference>
<dbReference type="AlphaFoldDB" id="A0A4V3CAN1"/>
<sequence length="183" mass="19030">MMFTASWVAGLVASGLVLLLASRSMAQQAATLRQTGGPGIVAFELAGTTAKSREILTMWGLAGRHAAKRNLYADFPFIIGYVGLLAIPAWVSADTIGNQTWHWAEGIGLAVAIAAVLAGVLDIAEDLLLLSALSAADDATNDLQPQTRAGQICALTKFTLIAFAITWLIIVAVPVVLTAVGTA</sequence>
<feature type="transmembrane region" description="Helical" evidence="1">
    <location>
        <begin position="103"/>
        <end position="124"/>
    </location>
</feature>
<evidence type="ECO:0000256" key="2">
    <source>
        <dbReference type="SAM" id="SignalP"/>
    </source>
</evidence>
<keyword evidence="1" id="KW-1133">Transmembrane helix</keyword>
<evidence type="ECO:0000313" key="4">
    <source>
        <dbReference type="Proteomes" id="UP000295388"/>
    </source>
</evidence>
<keyword evidence="4" id="KW-1185">Reference proteome</keyword>
<evidence type="ECO:0000256" key="1">
    <source>
        <dbReference type="SAM" id="Phobius"/>
    </source>
</evidence>
<feature type="chain" id="PRO_5038743113" evidence="2">
    <location>
        <begin position="27"/>
        <end position="183"/>
    </location>
</feature>
<proteinExistence type="predicted"/>
<protein>
    <submittedName>
        <fullName evidence="3">Uncharacterized protein</fullName>
    </submittedName>
</protein>
<feature type="transmembrane region" description="Helical" evidence="1">
    <location>
        <begin position="158"/>
        <end position="180"/>
    </location>
</feature>
<organism evidence="3 4">
    <name type="scientific">Kribbella caucasensis</name>
    <dbReference type="NCBI Taxonomy" id="2512215"/>
    <lineage>
        <taxon>Bacteria</taxon>
        <taxon>Bacillati</taxon>
        <taxon>Actinomycetota</taxon>
        <taxon>Actinomycetes</taxon>
        <taxon>Propionibacteriales</taxon>
        <taxon>Kribbellaceae</taxon>
        <taxon>Kribbella</taxon>
    </lineage>
</organism>
<dbReference type="Proteomes" id="UP000295388">
    <property type="component" value="Unassembled WGS sequence"/>
</dbReference>
<name>A0A4V3CAN1_9ACTN</name>
<keyword evidence="2" id="KW-0732">Signal</keyword>
<evidence type="ECO:0000313" key="3">
    <source>
        <dbReference type="EMBL" id="TDO51542.1"/>
    </source>
</evidence>
<keyword evidence="1" id="KW-0472">Membrane</keyword>
<keyword evidence="1" id="KW-0812">Transmembrane</keyword>
<gene>
    <name evidence="3" type="ORF">EV643_103281</name>
</gene>